<dbReference type="InterPro" id="IPR033985">
    <property type="entry name" value="SusD-like_N"/>
</dbReference>
<dbReference type="SUPFAM" id="SSF48452">
    <property type="entry name" value="TPR-like"/>
    <property type="match status" value="1"/>
</dbReference>
<keyword evidence="12" id="KW-1185">Reference proteome</keyword>
<sequence length="523" mass="59231">MKMKNILSALLLLGLLACTDLDVPIESSYTSDVFPRSDAEFASVTGPVYVQLRNNIALDYYYLQELTTDEAVLTARGADYYDGGRYIQLNLHTWDETHPHINSTWTWAYRGISLCGEILAALENASEGEIKDGTVAEIRTMRALYYFFVMDLFGNVPISPEYGELTLPGNSDRSAVFAYLENEVSEALPFLSKEIGTATYGKPTYWMAHALLAKMYINAEVYTGTAKYQEAVNSINIIMSASENGANQPFDLEENYMEMFGFNNGPHIKETIFAIPFDQNFGANGMRLGRFPLHPLSRVNFGLPTTISVGNCQHTWADFYYLFEKDPEDIRNGIWLVGHQYYNDGSPMMDGDYHVFLDPEIAFVNVETFDRGRSPQQIAQGARNVKYTPDPTWTSSRDSRNDFLLFRYADFVLLKAEALLRGANDPMGQNPLELVNQVRSIRNASTLAAIDLDILLEERGREMAGETWRRNDLIRFGKFESEWGRDAETNLPVKTNNETYRRVFPIPQGELATNPKLIQNPGY</sequence>
<dbReference type="PROSITE" id="PS51257">
    <property type="entry name" value="PROKAR_LIPOPROTEIN"/>
    <property type="match status" value="1"/>
</dbReference>
<dbReference type="Gene3D" id="1.25.40.10">
    <property type="entry name" value="Tetratricopeptide repeat domain"/>
    <property type="match status" value="1"/>
</dbReference>
<dbReference type="Pfam" id="PF07980">
    <property type="entry name" value="SusD_RagB"/>
    <property type="match status" value="1"/>
</dbReference>
<accession>A0A951J2Z4</accession>
<name>A0A951J2Z4_9BACT</name>
<organism evidence="10 12">
    <name type="scientific">Arthrospiribacter ruber</name>
    <dbReference type="NCBI Taxonomy" id="2487934"/>
    <lineage>
        <taxon>Bacteria</taxon>
        <taxon>Pseudomonadati</taxon>
        <taxon>Bacteroidota</taxon>
        <taxon>Cytophagia</taxon>
        <taxon>Cytophagales</taxon>
        <taxon>Cyclobacteriaceae</taxon>
        <taxon>Arthrospiribacter</taxon>
    </lineage>
</organism>
<dbReference type="Gene3D" id="1.10.3780.10">
    <property type="entry name" value="SusD-like"/>
    <property type="match status" value="1"/>
</dbReference>
<feature type="signal peptide" evidence="6">
    <location>
        <begin position="1"/>
        <end position="22"/>
    </location>
</feature>
<dbReference type="GO" id="GO:0009279">
    <property type="term" value="C:cell outer membrane"/>
    <property type="evidence" value="ECO:0007669"/>
    <property type="project" value="UniProtKB-SubCell"/>
</dbReference>
<dbReference type="InterPro" id="IPR012944">
    <property type="entry name" value="SusD_RagB_dom"/>
</dbReference>
<dbReference type="InterPro" id="IPR011990">
    <property type="entry name" value="TPR-like_helical_dom_sf"/>
</dbReference>
<dbReference type="Pfam" id="PF14322">
    <property type="entry name" value="SusD-like_3"/>
    <property type="match status" value="1"/>
</dbReference>
<keyword evidence="3 6" id="KW-0732">Signal</keyword>
<dbReference type="EMBL" id="RPHB01000013">
    <property type="protein sequence ID" value="MBW3470332.1"/>
    <property type="molecule type" value="Genomic_DNA"/>
</dbReference>
<feature type="chain" id="PRO_5044697404" evidence="6">
    <location>
        <begin position="23"/>
        <end position="523"/>
    </location>
</feature>
<keyword evidence="5" id="KW-0998">Cell outer membrane</keyword>
<evidence type="ECO:0000256" key="6">
    <source>
        <dbReference type="SAM" id="SignalP"/>
    </source>
</evidence>
<evidence type="ECO:0000256" key="4">
    <source>
        <dbReference type="ARBA" id="ARBA00023136"/>
    </source>
</evidence>
<evidence type="ECO:0000259" key="8">
    <source>
        <dbReference type="Pfam" id="PF14322"/>
    </source>
</evidence>
<comment type="caution">
    <text evidence="10">The sequence shown here is derived from an EMBL/GenBank/DDBJ whole genome shotgun (WGS) entry which is preliminary data.</text>
</comment>
<dbReference type="AlphaFoldDB" id="A0A951J2Z4"/>
<comment type="similarity">
    <text evidence="2">Belongs to the SusD family.</text>
</comment>
<evidence type="ECO:0000313" key="11">
    <source>
        <dbReference type="EMBL" id="MBW3470332.1"/>
    </source>
</evidence>
<evidence type="ECO:0000256" key="2">
    <source>
        <dbReference type="ARBA" id="ARBA00006275"/>
    </source>
</evidence>
<reference evidence="10" key="1">
    <citation type="submission" date="2018-11" db="EMBL/GenBank/DDBJ databases">
        <authorList>
            <person name="Misztak A.E."/>
            <person name="Waleron M."/>
            <person name="Waleron K.F."/>
        </authorList>
    </citation>
    <scope>NUCLEOTIDE SEQUENCE</scope>
    <source>
        <strain evidence="10">DPMB0001</strain>
    </source>
</reference>
<feature type="domain" description="RagB/SusD" evidence="7">
    <location>
        <begin position="381"/>
        <end position="523"/>
    </location>
</feature>
<proteinExistence type="inferred from homology"/>
<dbReference type="Proteomes" id="UP000727490">
    <property type="component" value="Unassembled WGS sequence"/>
</dbReference>
<evidence type="ECO:0000259" key="7">
    <source>
        <dbReference type="Pfam" id="PF07980"/>
    </source>
</evidence>
<gene>
    <name evidence="9" type="ORF">EGN73_03085</name>
    <name evidence="10" type="ORF">EGN73_17485</name>
    <name evidence="11" type="ORF">EGN73_21335</name>
</gene>
<dbReference type="EMBL" id="RPHB01000008">
    <property type="protein sequence ID" value="MBW3469593.1"/>
    <property type="molecule type" value="Genomic_DNA"/>
</dbReference>
<dbReference type="Gene3D" id="1.25.40.390">
    <property type="match status" value="1"/>
</dbReference>
<comment type="subcellular location">
    <subcellularLocation>
        <location evidence="1">Cell outer membrane</location>
    </subcellularLocation>
</comment>
<feature type="domain" description="SusD-like N-terminal" evidence="8">
    <location>
        <begin position="43"/>
        <end position="216"/>
    </location>
</feature>
<evidence type="ECO:0000256" key="1">
    <source>
        <dbReference type="ARBA" id="ARBA00004442"/>
    </source>
</evidence>
<protein>
    <submittedName>
        <fullName evidence="10">RagB/SusD family nutrient uptake outer membrane protein</fullName>
    </submittedName>
</protein>
<evidence type="ECO:0000313" key="12">
    <source>
        <dbReference type="Proteomes" id="UP000727490"/>
    </source>
</evidence>
<evidence type="ECO:0000313" key="9">
    <source>
        <dbReference type="EMBL" id="MBW3466801.1"/>
    </source>
</evidence>
<evidence type="ECO:0000256" key="5">
    <source>
        <dbReference type="ARBA" id="ARBA00023237"/>
    </source>
</evidence>
<reference evidence="10 12" key="2">
    <citation type="journal article" date="2020" name="Syst. Appl. Microbiol.">
        <title>Arthrospiribacter ruber gen. nov., sp. nov., a novel bacterium isolated from Arthrospira cultures.</title>
        <authorList>
            <person name="Waleron M."/>
            <person name="Misztak A."/>
            <person name="Waleron M.M."/>
            <person name="Furmaniak M."/>
            <person name="Mrozik A."/>
            <person name="Waleron K."/>
        </authorList>
    </citation>
    <scope>NUCLEOTIDE SEQUENCE [LARGE SCALE GENOMIC DNA]</scope>
    <source>
        <strain evidence="10 12">DPMB0001</strain>
    </source>
</reference>
<evidence type="ECO:0000313" key="10">
    <source>
        <dbReference type="EMBL" id="MBW3469593.1"/>
    </source>
</evidence>
<evidence type="ECO:0000256" key="3">
    <source>
        <dbReference type="ARBA" id="ARBA00022729"/>
    </source>
</evidence>
<keyword evidence="4" id="KW-0472">Membrane</keyword>
<dbReference type="EMBL" id="RPHB01000002">
    <property type="protein sequence ID" value="MBW3466801.1"/>
    <property type="molecule type" value="Genomic_DNA"/>
</dbReference>